<proteinExistence type="predicted"/>
<dbReference type="NCBIfam" id="TIGR02226">
    <property type="entry name" value="two_anch"/>
    <property type="match status" value="1"/>
</dbReference>
<evidence type="ECO:0000313" key="4">
    <source>
        <dbReference type="EMBL" id="NSL87560.1"/>
    </source>
</evidence>
<keyword evidence="2" id="KW-0812">Transmembrane</keyword>
<name>A0A9Q5GLL4_9BACT</name>
<gene>
    <name evidence="4" type="ORF">ECE50_011995</name>
</gene>
<feature type="domain" description="Aerotolerance regulator N-terminal" evidence="3">
    <location>
        <begin position="1"/>
        <end position="77"/>
    </location>
</feature>
<protein>
    <recommendedName>
        <fullName evidence="3">Aerotolerance regulator N-terminal domain-containing protein</fullName>
    </recommendedName>
</protein>
<keyword evidence="2" id="KW-1133">Transmembrane helix</keyword>
<feature type="region of interest" description="Disordered" evidence="1">
    <location>
        <begin position="389"/>
        <end position="408"/>
    </location>
</feature>
<keyword evidence="5" id="KW-1185">Reference proteome</keyword>
<sequence>MLQLLTPIWMVLSAGIIVPVIIHLWNRRPARILRVGSISLITATAVRHSRSWRVSDWWLLLLRCLLILLLALLLAEPVWRQPLASRHQKGWVIVEPAVYNIFQPQVDSLLLQGFQLRTWDTGFRHCRKEELSAPPADSAPLPYWTLLRKLATKVPADFSIYLFTGNQLRRFQGERPALALNLRWYMAPATDTLLQWNAVSYPLAGDSTRILYGRSSPDATFFIPRDTLTTDTAGLRFTVYTDRFPDDARYLQAALLAIQQYTGRKIKIVPVANVAQLPAQQDWLWWLSEQPVPAAVKAGHILKYATGNPQTNNGYITGTDIRIFKSIQAPDSIPAIWRDGYGKPVLSADYTLYTRFHPAWSDLVWQESFPQQLLQLIFPAVTDPAHDLRRIDPAQAQPATGKSRHTTGSMEDIPLDKACWLLFMLVFCLERYLSLRKKVTRDA</sequence>
<dbReference type="Proteomes" id="UP000281028">
    <property type="component" value="Unassembled WGS sequence"/>
</dbReference>
<reference evidence="4" key="1">
    <citation type="submission" date="2020-05" db="EMBL/GenBank/DDBJ databases">
        <title>Chitinophaga laudate sp. nov., isolated from a tropical peat swamp.</title>
        <authorList>
            <person name="Goh C.B.S."/>
            <person name="Lee M.S."/>
            <person name="Parimannan S."/>
            <person name="Pasbakhsh P."/>
            <person name="Yule C.M."/>
            <person name="Rajandas H."/>
            <person name="Loke S."/>
            <person name="Croft L."/>
            <person name="Tan J.B.L."/>
        </authorList>
    </citation>
    <scope>NUCLEOTIDE SEQUENCE</scope>
    <source>
        <strain evidence="4">Mgbs1</strain>
    </source>
</reference>
<dbReference type="OrthoDB" id="890881at2"/>
<evidence type="ECO:0000259" key="3">
    <source>
        <dbReference type="Pfam" id="PF07584"/>
    </source>
</evidence>
<dbReference type="EMBL" id="RIAR02000001">
    <property type="protein sequence ID" value="NSL87560.1"/>
    <property type="molecule type" value="Genomic_DNA"/>
</dbReference>
<evidence type="ECO:0000313" key="5">
    <source>
        <dbReference type="Proteomes" id="UP000281028"/>
    </source>
</evidence>
<accession>A0A9Q5GLL4</accession>
<dbReference type="AlphaFoldDB" id="A0A9Q5GLL4"/>
<dbReference type="InterPro" id="IPR011933">
    <property type="entry name" value="Double_TM_dom"/>
</dbReference>
<evidence type="ECO:0000256" key="2">
    <source>
        <dbReference type="SAM" id="Phobius"/>
    </source>
</evidence>
<organism evidence="4 5">
    <name type="scientific">Chitinophaga solisilvae</name>
    <dbReference type="NCBI Taxonomy" id="1233460"/>
    <lineage>
        <taxon>Bacteria</taxon>
        <taxon>Pseudomonadati</taxon>
        <taxon>Bacteroidota</taxon>
        <taxon>Chitinophagia</taxon>
        <taxon>Chitinophagales</taxon>
        <taxon>Chitinophagaceae</taxon>
        <taxon>Chitinophaga</taxon>
    </lineage>
</organism>
<dbReference type="InterPro" id="IPR024163">
    <property type="entry name" value="Aerotolerance_reg_N"/>
</dbReference>
<keyword evidence="2" id="KW-0472">Membrane</keyword>
<feature type="transmembrane region" description="Helical" evidence="2">
    <location>
        <begin position="57"/>
        <end position="79"/>
    </location>
</feature>
<feature type="transmembrane region" description="Helical" evidence="2">
    <location>
        <begin position="6"/>
        <end position="25"/>
    </location>
</feature>
<comment type="caution">
    <text evidence="4">The sequence shown here is derived from an EMBL/GenBank/DDBJ whole genome shotgun (WGS) entry which is preliminary data.</text>
</comment>
<evidence type="ECO:0000256" key="1">
    <source>
        <dbReference type="SAM" id="MobiDB-lite"/>
    </source>
</evidence>
<dbReference type="Pfam" id="PF07584">
    <property type="entry name" value="BatA"/>
    <property type="match status" value="1"/>
</dbReference>